<dbReference type="GO" id="GO:0008270">
    <property type="term" value="F:zinc ion binding"/>
    <property type="evidence" value="ECO:0007669"/>
    <property type="project" value="InterPro"/>
</dbReference>
<dbReference type="PROSITE" id="PS50280">
    <property type="entry name" value="SET"/>
    <property type="match status" value="1"/>
</dbReference>
<feature type="region of interest" description="Disordered" evidence="3">
    <location>
        <begin position="114"/>
        <end position="152"/>
    </location>
</feature>
<evidence type="ECO:0008006" key="8">
    <source>
        <dbReference type="Google" id="ProtNLM"/>
    </source>
</evidence>
<dbReference type="CDD" id="cd10538">
    <property type="entry name" value="SET_SETDB-like"/>
    <property type="match status" value="1"/>
</dbReference>
<dbReference type="SMART" id="SM00468">
    <property type="entry name" value="PreSET"/>
    <property type="match status" value="1"/>
</dbReference>
<evidence type="ECO:0000259" key="4">
    <source>
        <dbReference type="PROSITE" id="PS50280"/>
    </source>
</evidence>
<dbReference type="InterPro" id="IPR043017">
    <property type="entry name" value="WIYLD_dom_sf"/>
</dbReference>
<dbReference type="PROSITE" id="PS50867">
    <property type="entry name" value="PRE_SET"/>
    <property type="match status" value="1"/>
</dbReference>
<feature type="compositionally biased region" description="Low complexity" evidence="3">
    <location>
        <begin position="17"/>
        <end position="31"/>
    </location>
</feature>
<evidence type="ECO:0000256" key="2">
    <source>
        <dbReference type="ARBA" id="ARBA00022454"/>
    </source>
</evidence>
<evidence type="ECO:0000259" key="5">
    <source>
        <dbReference type="PROSITE" id="PS50867"/>
    </source>
</evidence>
<dbReference type="Gene3D" id="2.170.270.10">
    <property type="entry name" value="SET domain"/>
    <property type="match status" value="1"/>
</dbReference>
<dbReference type="PANTHER" id="PTHR46450">
    <property type="entry name" value="INACTIVE HISTONE-LYSINE N-METHYLTRANSFERASE SUVR1-RELATED"/>
    <property type="match status" value="1"/>
</dbReference>
<dbReference type="Proteomes" id="UP000015105">
    <property type="component" value="Chromosome 2D"/>
</dbReference>
<reference evidence="6" key="5">
    <citation type="journal article" date="2021" name="G3 (Bethesda)">
        <title>Aegilops tauschii genome assembly Aet v5.0 features greater sequence contiguity and improved annotation.</title>
        <authorList>
            <person name="Wang L."/>
            <person name="Zhu T."/>
            <person name="Rodriguez J.C."/>
            <person name="Deal K.R."/>
            <person name="Dubcovsky J."/>
            <person name="McGuire P.E."/>
            <person name="Lux T."/>
            <person name="Spannagl M."/>
            <person name="Mayer K.F.X."/>
            <person name="Baldrich P."/>
            <person name="Meyers B.C."/>
            <person name="Huo N."/>
            <person name="Gu Y.Q."/>
            <person name="Zhou H."/>
            <person name="Devos K.M."/>
            <person name="Bennetzen J.L."/>
            <person name="Unver T."/>
            <person name="Budak H."/>
            <person name="Gulick P.J."/>
            <person name="Galiba G."/>
            <person name="Kalapos B."/>
            <person name="Nelson D.R."/>
            <person name="Li P."/>
            <person name="You F.M."/>
            <person name="Luo M.C."/>
            <person name="Dvorak J."/>
        </authorList>
    </citation>
    <scope>NUCLEOTIDE SEQUENCE [LARGE SCALE GENOMIC DNA]</scope>
    <source>
        <strain evidence="6">cv. AL8/78</strain>
    </source>
</reference>
<dbReference type="InterPro" id="IPR001214">
    <property type="entry name" value="SET_dom"/>
</dbReference>
<reference evidence="6" key="4">
    <citation type="submission" date="2019-03" db="UniProtKB">
        <authorList>
            <consortium name="EnsemblPlants"/>
        </authorList>
    </citation>
    <scope>IDENTIFICATION</scope>
</reference>
<dbReference type="Gene3D" id="1.10.8.850">
    <property type="entry name" value="Histone-lysine N methyltransferase , C-terminal domain-like"/>
    <property type="match status" value="1"/>
</dbReference>
<evidence type="ECO:0000313" key="6">
    <source>
        <dbReference type="EnsemblPlants" id="AET2Gv21055300.1"/>
    </source>
</evidence>
<dbReference type="InterPro" id="IPR018848">
    <property type="entry name" value="WIYLD_domain"/>
</dbReference>
<protein>
    <recommendedName>
        <fullName evidence="8">SET domain-containing protein</fullName>
    </recommendedName>
</protein>
<reference evidence="6" key="3">
    <citation type="journal article" date="2017" name="Nature">
        <title>Genome sequence of the progenitor of the wheat D genome Aegilops tauschii.</title>
        <authorList>
            <person name="Luo M.C."/>
            <person name="Gu Y.Q."/>
            <person name="Puiu D."/>
            <person name="Wang H."/>
            <person name="Twardziok S.O."/>
            <person name="Deal K.R."/>
            <person name="Huo N."/>
            <person name="Zhu T."/>
            <person name="Wang L."/>
            <person name="Wang Y."/>
            <person name="McGuire P.E."/>
            <person name="Liu S."/>
            <person name="Long H."/>
            <person name="Ramasamy R.K."/>
            <person name="Rodriguez J.C."/>
            <person name="Van S.L."/>
            <person name="Yuan L."/>
            <person name="Wang Z."/>
            <person name="Xia Z."/>
            <person name="Xiao L."/>
            <person name="Anderson O.D."/>
            <person name="Ouyang S."/>
            <person name="Liang Y."/>
            <person name="Zimin A.V."/>
            <person name="Pertea G."/>
            <person name="Qi P."/>
            <person name="Bennetzen J.L."/>
            <person name="Dai X."/>
            <person name="Dawson M.W."/>
            <person name="Muller H.G."/>
            <person name="Kugler K."/>
            <person name="Rivarola-Duarte L."/>
            <person name="Spannagl M."/>
            <person name="Mayer K.F.X."/>
            <person name="Lu F.H."/>
            <person name="Bevan M.W."/>
            <person name="Leroy P."/>
            <person name="Li P."/>
            <person name="You F.M."/>
            <person name="Sun Q."/>
            <person name="Liu Z."/>
            <person name="Lyons E."/>
            <person name="Wicker T."/>
            <person name="Salzberg S.L."/>
            <person name="Devos K.M."/>
            <person name="Dvorak J."/>
        </authorList>
    </citation>
    <scope>NUCLEOTIDE SEQUENCE [LARGE SCALE GENOMIC DNA]</scope>
    <source>
        <strain evidence="6">cv. AL8/78</strain>
    </source>
</reference>
<dbReference type="Gramene" id="AET2Gv21055300.1">
    <property type="protein sequence ID" value="AET2Gv21055300.1"/>
    <property type="gene ID" value="AET2Gv21055300"/>
</dbReference>
<dbReference type="PANTHER" id="PTHR46450:SF8">
    <property type="entry name" value="OS02G0621100 PROTEIN"/>
    <property type="match status" value="1"/>
</dbReference>
<evidence type="ECO:0000313" key="7">
    <source>
        <dbReference type="Proteomes" id="UP000015105"/>
    </source>
</evidence>
<feature type="region of interest" description="Disordered" evidence="3">
    <location>
        <begin position="1"/>
        <end position="31"/>
    </location>
</feature>
<reference evidence="7" key="1">
    <citation type="journal article" date="2014" name="Science">
        <title>Ancient hybridizations among the ancestral genomes of bread wheat.</title>
        <authorList>
            <consortium name="International Wheat Genome Sequencing Consortium,"/>
            <person name="Marcussen T."/>
            <person name="Sandve S.R."/>
            <person name="Heier L."/>
            <person name="Spannagl M."/>
            <person name="Pfeifer M."/>
            <person name="Jakobsen K.S."/>
            <person name="Wulff B.B."/>
            <person name="Steuernagel B."/>
            <person name="Mayer K.F."/>
            <person name="Olsen O.A."/>
        </authorList>
    </citation>
    <scope>NUCLEOTIDE SEQUENCE [LARGE SCALE GENOMIC DNA]</scope>
    <source>
        <strain evidence="7">cv. AL8/78</strain>
    </source>
</reference>
<dbReference type="EnsemblPlants" id="AET2Gv21055300.1">
    <property type="protein sequence ID" value="AET2Gv21055300.1"/>
    <property type="gene ID" value="AET2Gv21055300"/>
</dbReference>
<accession>A0A453D1I2</accession>
<dbReference type="GO" id="GO:0042054">
    <property type="term" value="F:histone methyltransferase activity"/>
    <property type="evidence" value="ECO:0007669"/>
    <property type="project" value="InterPro"/>
</dbReference>
<feature type="domain" description="SET" evidence="4">
    <location>
        <begin position="487"/>
        <end position="621"/>
    </location>
</feature>
<dbReference type="InterPro" id="IPR007728">
    <property type="entry name" value="Pre-SET_dom"/>
</dbReference>
<keyword evidence="2" id="KW-0158">Chromosome</keyword>
<evidence type="ECO:0000256" key="1">
    <source>
        <dbReference type="ARBA" id="ARBA00004286"/>
    </source>
</evidence>
<dbReference type="Pfam" id="PF00856">
    <property type="entry name" value="SET"/>
    <property type="match status" value="1"/>
</dbReference>
<dbReference type="SUPFAM" id="SSF82199">
    <property type="entry name" value="SET domain"/>
    <property type="match status" value="1"/>
</dbReference>
<dbReference type="Pfam" id="PF05033">
    <property type="entry name" value="Pre-SET"/>
    <property type="match status" value="1"/>
</dbReference>
<comment type="subcellular location">
    <subcellularLocation>
        <location evidence="1">Chromosome</location>
    </subcellularLocation>
</comment>
<dbReference type="GO" id="GO:0005694">
    <property type="term" value="C:chromosome"/>
    <property type="evidence" value="ECO:0007669"/>
    <property type="project" value="UniProtKB-SubCell"/>
</dbReference>
<dbReference type="GO" id="GO:0005634">
    <property type="term" value="C:nucleus"/>
    <property type="evidence" value="ECO:0007669"/>
    <property type="project" value="InterPro"/>
</dbReference>
<dbReference type="Pfam" id="PF10440">
    <property type="entry name" value="WIYLD"/>
    <property type="match status" value="1"/>
</dbReference>
<dbReference type="SMART" id="SM00317">
    <property type="entry name" value="SET"/>
    <property type="match status" value="1"/>
</dbReference>
<keyword evidence="7" id="KW-1185">Reference proteome</keyword>
<dbReference type="InterPro" id="IPR025776">
    <property type="entry name" value="SUVR4/1/2"/>
</dbReference>
<sequence length="649" mass="72504">LLPSQKPQRRQRRSKTPISRPAATAPPSSAEASVASPCIGFVSLGRGWRRRMASSKVCKERFDAAVTYLGAIGIQRETVSPVLTNLLELYDHNWEFIEADDFRVLTDAIFDEPDRKEEQQRQANKRKNLDSDHCKKKLKIKHHSRKPTSKVRVNEKRELAEAPLQQEAGPQTVCATGNTLQLSSSRLPIEETDMEINVLKDTLTDEDSSALSLQGQELPTFETPLAVMCPPVQDSSHQRAYNDAHNKSIIELDYTYSEPRESGMLQIVPAMDFLPKPSVPNQAGSSCMPPNNSMIHGGICPSSATAGEQSSSSNMLVIAKPKGPAHDVNDITKGEEHVRIPIINEGGNGILPPPFHYIPRNITFQNAYVSLSLARIGDDNCCSDCFGDCLAEPIPCACAAETGGDFAYTRDGLLKEEFLNSCLSVLPKFYCKICSRERVKIVNSESPNAKVNPCKGHPIRKFIKECWSKCGCARNCGNRVVQRGISRHLQVFLTPGEKGWGLRAAEELPWGAFICEYVGEILTNNELYERNNQMVSNGKHTYPTLLDADWVTEDVLEDDHALCLDGTFYGNVARFINHRCSDANLIVIPVEIETPDHHYYHPAFFTTRQIKPFEELIWDYGLDFDDVNHPVEAFKCCCGSEFCQDKRNI</sequence>
<feature type="compositionally biased region" description="Basic residues" evidence="3">
    <location>
        <begin position="134"/>
        <end position="149"/>
    </location>
</feature>
<feature type="domain" description="Pre-SET" evidence="5">
    <location>
        <begin position="381"/>
        <end position="484"/>
    </location>
</feature>
<dbReference type="AlphaFoldDB" id="A0A453D1I2"/>
<dbReference type="InterPro" id="IPR046341">
    <property type="entry name" value="SET_dom_sf"/>
</dbReference>
<dbReference type="PROSITE" id="PS51580">
    <property type="entry name" value="SAM_MT43_3"/>
    <property type="match status" value="1"/>
</dbReference>
<evidence type="ECO:0000256" key="3">
    <source>
        <dbReference type="SAM" id="MobiDB-lite"/>
    </source>
</evidence>
<dbReference type="STRING" id="200361.A0A453D1I2"/>
<name>A0A453D1I2_AEGTS</name>
<reference evidence="7" key="2">
    <citation type="journal article" date="2017" name="Nat. Plants">
        <title>The Aegilops tauschii genome reveals multiple impacts of transposons.</title>
        <authorList>
            <person name="Zhao G."/>
            <person name="Zou C."/>
            <person name="Li K."/>
            <person name="Wang K."/>
            <person name="Li T."/>
            <person name="Gao L."/>
            <person name="Zhang X."/>
            <person name="Wang H."/>
            <person name="Yang Z."/>
            <person name="Liu X."/>
            <person name="Jiang W."/>
            <person name="Mao L."/>
            <person name="Kong X."/>
            <person name="Jiao Y."/>
            <person name="Jia J."/>
        </authorList>
    </citation>
    <scope>NUCLEOTIDE SEQUENCE [LARGE SCALE GENOMIC DNA]</scope>
    <source>
        <strain evidence="7">cv. AL8/78</strain>
    </source>
</reference>
<proteinExistence type="predicted"/>
<organism evidence="6 7">
    <name type="scientific">Aegilops tauschii subsp. strangulata</name>
    <name type="common">Goatgrass</name>
    <dbReference type="NCBI Taxonomy" id="200361"/>
    <lineage>
        <taxon>Eukaryota</taxon>
        <taxon>Viridiplantae</taxon>
        <taxon>Streptophyta</taxon>
        <taxon>Embryophyta</taxon>
        <taxon>Tracheophyta</taxon>
        <taxon>Spermatophyta</taxon>
        <taxon>Magnoliopsida</taxon>
        <taxon>Liliopsida</taxon>
        <taxon>Poales</taxon>
        <taxon>Poaceae</taxon>
        <taxon>BOP clade</taxon>
        <taxon>Pooideae</taxon>
        <taxon>Triticodae</taxon>
        <taxon>Triticeae</taxon>
        <taxon>Triticinae</taxon>
        <taxon>Aegilops</taxon>
    </lineage>
</organism>